<dbReference type="Pfam" id="PF00496">
    <property type="entry name" value="SBP_bac_5"/>
    <property type="match status" value="1"/>
</dbReference>
<keyword evidence="4 5" id="KW-0732">Signal</keyword>
<organism evidence="7 8">
    <name type="scientific">Corynebacterium coyleae</name>
    <dbReference type="NCBI Taxonomy" id="53374"/>
    <lineage>
        <taxon>Bacteria</taxon>
        <taxon>Bacillati</taxon>
        <taxon>Actinomycetota</taxon>
        <taxon>Actinomycetes</taxon>
        <taxon>Mycobacteriales</taxon>
        <taxon>Corynebacteriaceae</taxon>
        <taxon>Corynebacterium</taxon>
    </lineage>
</organism>
<dbReference type="GeneID" id="92749339"/>
<reference evidence="7 8" key="1">
    <citation type="submission" date="2021-06" db="EMBL/GenBank/DDBJ databases">
        <title>FDA dAtabase for Regulatory Grade micrObial Sequences (FDA-ARGOS): Supporting development and validation of Infectious Disease Dx tests.</title>
        <authorList>
            <person name="Sproer C."/>
            <person name="Gronow S."/>
            <person name="Severitt S."/>
            <person name="Schroder I."/>
            <person name="Tallon L."/>
            <person name="Sadzewicz L."/>
            <person name="Zhao X."/>
            <person name="Boylan J."/>
            <person name="Ott S."/>
            <person name="Bowen H."/>
            <person name="Vavikolanu K."/>
            <person name="Mehta A."/>
            <person name="Aluvathingal J."/>
            <person name="Nadendla S."/>
            <person name="Lowell S."/>
            <person name="Myers T."/>
            <person name="Yan Y."/>
        </authorList>
    </citation>
    <scope>NUCLEOTIDE SEQUENCE [LARGE SCALE GENOMIC DNA]</scope>
    <source>
        <strain evidence="7 8">FDAARGOS 1425</strain>
    </source>
</reference>
<dbReference type="PANTHER" id="PTHR30290:SF10">
    <property type="entry name" value="PERIPLASMIC OLIGOPEPTIDE-BINDING PROTEIN-RELATED"/>
    <property type="match status" value="1"/>
</dbReference>
<dbReference type="RefSeq" id="WP_092100907.1">
    <property type="nucleotide sequence ID" value="NZ_CP047198.1"/>
</dbReference>
<sequence length="547" mass="59421">MSSSKGRAKLLKSALALIACGALTTACASTESDSNEAADAPAGDGVITVGTTDKITKLDPAGSYDNGSYNVMRQVYGFLLETPQGALDAEPVPSLAESAEFTSPTEYTVKLKEGLKFENGNDLTSSDVKFTFDRQIAIDDPNGPASMLANLDSVEAPDDTTVVFKLKEGNDQTFPFVLNSPVSPIVDEDVFPADKVLENADVVAGKPFAGQYSISDFNENQLIAYSPRADYKGLMGTAANDGVNVKYYADASNMKLDVQKNNIDVAYRSLSATDIDDLRNDDNVKVVEGPGGEIRYMVFNFDTMPYGAKADNADPAKAKAVRQAIAASIDRPALATNVYKDTFAPLYSVVPESMRGANEAVKDKYLQADGKPDAEKAKKILEDAGVETPVNIALQYNPDHYGPSSGDEYAAIKSQLEADGLFTVDLQSTEWVQYAKDRTNDVYPLYQLGWFPDFPDSDNYLTPFFTLNNFLGNHFEDEKVDTMIRESATEPDHDARDKKIGEIQDYMADELSTVPLLQGKQFAIVGKDVEGVVLDSSFMLFLGPITK</sequence>
<feature type="domain" description="Solute-binding protein family 5" evidence="6">
    <location>
        <begin position="90"/>
        <end position="469"/>
    </location>
</feature>
<keyword evidence="8" id="KW-1185">Reference proteome</keyword>
<feature type="chain" id="PRO_5045187445" evidence="5">
    <location>
        <begin position="29"/>
        <end position="547"/>
    </location>
</feature>
<dbReference type="PROSITE" id="PS51257">
    <property type="entry name" value="PROKAR_LIPOPROTEIN"/>
    <property type="match status" value="1"/>
</dbReference>
<comment type="subcellular location">
    <subcellularLocation>
        <location evidence="1">Cell envelope</location>
    </subcellularLocation>
</comment>
<comment type="similarity">
    <text evidence="2">Belongs to the bacterial solute-binding protein 5 family.</text>
</comment>
<dbReference type="InterPro" id="IPR000914">
    <property type="entry name" value="SBP_5_dom"/>
</dbReference>
<dbReference type="InterPro" id="IPR039424">
    <property type="entry name" value="SBP_5"/>
</dbReference>
<dbReference type="Proteomes" id="UP000683520">
    <property type="component" value="Chromosome"/>
</dbReference>
<evidence type="ECO:0000313" key="8">
    <source>
        <dbReference type="Proteomes" id="UP000683520"/>
    </source>
</evidence>
<dbReference type="InterPro" id="IPR030678">
    <property type="entry name" value="Peptide/Ni-bd"/>
</dbReference>
<proteinExistence type="inferred from homology"/>
<keyword evidence="3" id="KW-0813">Transport</keyword>
<evidence type="ECO:0000259" key="6">
    <source>
        <dbReference type="Pfam" id="PF00496"/>
    </source>
</evidence>
<evidence type="ECO:0000256" key="5">
    <source>
        <dbReference type="SAM" id="SignalP"/>
    </source>
</evidence>
<evidence type="ECO:0000256" key="2">
    <source>
        <dbReference type="ARBA" id="ARBA00005695"/>
    </source>
</evidence>
<accession>A0ABX8L1A1</accession>
<dbReference type="PIRSF" id="PIRSF002741">
    <property type="entry name" value="MppA"/>
    <property type="match status" value="1"/>
</dbReference>
<dbReference type="Gene3D" id="3.90.76.10">
    <property type="entry name" value="Dipeptide-binding Protein, Domain 1"/>
    <property type="match status" value="1"/>
</dbReference>
<dbReference type="Gene3D" id="3.10.105.10">
    <property type="entry name" value="Dipeptide-binding Protein, Domain 3"/>
    <property type="match status" value="1"/>
</dbReference>
<evidence type="ECO:0000256" key="4">
    <source>
        <dbReference type="ARBA" id="ARBA00022729"/>
    </source>
</evidence>
<dbReference type="Gene3D" id="3.40.190.10">
    <property type="entry name" value="Periplasmic binding protein-like II"/>
    <property type="match status" value="1"/>
</dbReference>
<dbReference type="EMBL" id="CP077302">
    <property type="protein sequence ID" value="QXB19244.1"/>
    <property type="molecule type" value="Genomic_DNA"/>
</dbReference>
<gene>
    <name evidence="7" type="ORF">I6L55_03980</name>
</gene>
<evidence type="ECO:0000313" key="7">
    <source>
        <dbReference type="EMBL" id="QXB19244.1"/>
    </source>
</evidence>
<evidence type="ECO:0000256" key="3">
    <source>
        <dbReference type="ARBA" id="ARBA00022448"/>
    </source>
</evidence>
<protein>
    <submittedName>
        <fullName evidence="7">Peptide ABC transporter substrate-binding protein</fullName>
    </submittedName>
</protein>
<feature type="signal peptide" evidence="5">
    <location>
        <begin position="1"/>
        <end position="28"/>
    </location>
</feature>
<evidence type="ECO:0000256" key="1">
    <source>
        <dbReference type="ARBA" id="ARBA00004196"/>
    </source>
</evidence>
<dbReference type="PANTHER" id="PTHR30290">
    <property type="entry name" value="PERIPLASMIC BINDING COMPONENT OF ABC TRANSPORTER"/>
    <property type="match status" value="1"/>
</dbReference>
<dbReference type="SUPFAM" id="SSF53850">
    <property type="entry name" value="Periplasmic binding protein-like II"/>
    <property type="match status" value="1"/>
</dbReference>
<name>A0ABX8L1A1_9CORY</name>